<dbReference type="Pfam" id="PF00001">
    <property type="entry name" value="7tm_1"/>
    <property type="match status" value="1"/>
</dbReference>
<feature type="transmembrane region" description="Helical" evidence="9">
    <location>
        <begin position="198"/>
        <end position="220"/>
    </location>
</feature>
<evidence type="ECO:0000256" key="3">
    <source>
        <dbReference type="ARBA" id="ARBA00022989"/>
    </source>
</evidence>
<feature type="transmembrane region" description="Helical" evidence="9">
    <location>
        <begin position="20"/>
        <end position="46"/>
    </location>
</feature>
<keyword evidence="3 9" id="KW-1133">Transmembrane helix</keyword>
<keyword evidence="7 8" id="KW-0807">Transducer</keyword>
<sequence>MTNKSGYDDLLAWNNDISYRHIWITIILVILLIVGVVGNAIVVLVYKFKMTGKIEDRFFIPILAAVDLVSCVLLIALSLTRTVSPVMFFDDGSCKALNYLAHASSLISLFLLVIIAIHRYQKICRPLGYQMKDTGKRVATGISCCAAIVLFSPLVSLYEVNGVTQTFNGQNVTGFVCSTKPSLVNRPQFIKIYQGFTLVVYILTILTIMVLYILVSRAIIHRLASWKRKKAKKLEKKRKKSATTDTKDSEGGASDEINSQISTAFDTLKLRKVKYGVKKEGHFSMYRYSYIFMIITLKAIISYIGPWIIVIYESSRSGASVDSMNLLLLKRMYILSHVTNPVIYGLLDKKFRKEMKGWFTSARKRRYSVSG</sequence>
<feature type="domain" description="G-protein coupled receptors family 1 profile" evidence="10">
    <location>
        <begin position="38"/>
        <end position="344"/>
    </location>
</feature>
<feature type="transmembrane region" description="Helical" evidence="9">
    <location>
        <begin position="332"/>
        <end position="347"/>
    </location>
</feature>
<organism evidence="11 12">
    <name type="scientific">Pinctada imbricata</name>
    <name type="common">Atlantic pearl-oyster</name>
    <name type="synonym">Pinctada martensii</name>
    <dbReference type="NCBI Taxonomy" id="66713"/>
    <lineage>
        <taxon>Eukaryota</taxon>
        <taxon>Metazoa</taxon>
        <taxon>Spiralia</taxon>
        <taxon>Lophotrochozoa</taxon>
        <taxon>Mollusca</taxon>
        <taxon>Bivalvia</taxon>
        <taxon>Autobranchia</taxon>
        <taxon>Pteriomorphia</taxon>
        <taxon>Pterioida</taxon>
        <taxon>Pterioidea</taxon>
        <taxon>Pteriidae</taxon>
        <taxon>Pinctada</taxon>
    </lineage>
</organism>
<evidence type="ECO:0000256" key="2">
    <source>
        <dbReference type="ARBA" id="ARBA00022692"/>
    </source>
</evidence>
<dbReference type="AlphaFoldDB" id="A0AA89C528"/>
<evidence type="ECO:0000256" key="5">
    <source>
        <dbReference type="ARBA" id="ARBA00023136"/>
    </source>
</evidence>
<evidence type="ECO:0000256" key="4">
    <source>
        <dbReference type="ARBA" id="ARBA00023040"/>
    </source>
</evidence>
<name>A0AA89C528_PINIB</name>
<dbReference type="InterPro" id="IPR017452">
    <property type="entry name" value="GPCR_Rhodpsn_7TM"/>
</dbReference>
<evidence type="ECO:0000313" key="11">
    <source>
        <dbReference type="EMBL" id="KAK3101489.1"/>
    </source>
</evidence>
<dbReference type="PANTHER" id="PTHR24238">
    <property type="entry name" value="G-PROTEIN COUPLED RECEPTOR"/>
    <property type="match status" value="1"/>
</dbReference>
<reference evidence="11" key="1">
    <citation type="submission" date="2019-08" db="EMBL/GenBank/DDBJ databases">
        <title>The improved chromosome-level genome for the pearl oyster Pinctada fucata martensii using PacBio sequencing and Hi-C.</title>
        <authorList>
            <person name="Zheng Z."/>
        </authorList>
    </citation>
    <scope>NUCLEOTIDE SEQUENCE</scope>
    <source>
        <strain evidence="11">ZZ-2019</strain>
        <tissue evidence="11">Adductor muscle</tissue>
    </source>
</reference>
<dbReference type="InterPro" id="IPR000276">
    <property type="entry name" value="GPCR_Rhodpsn"/>
</dbReference>
<dbReference type="PRINTS" id="PR00237">
    <property type="entry name" value="GPCRRHODOPSN"/>
</dbReference>
<evidence type="ECO:0000259" key="10">
    <source>
        <dbReference type="PROSITE" id="PS50262"/>
    </source>
</evidence>
<evidence type="ECO:0000256" key="8">
    <source>
        <dbReference type="RuleBase" id="RU000688"/>
    </source>
</evidence>
<dbReference type="SUPFAM" id="SSF81321">
    <property type="entry name" value="Family A G protein-coupled receptor-like"/>
    <property type="match status" value="1"/>
</dbReference>
<comment type="caution">
    <text evidence="11">The sequence shown here is derived from an EMBL/GenBank/DDBJ whole genome shotgun (WGS) entry which is preliminary data.</text>
</comment>
<feature type="transmembrane region" description="Helical" evidence="9">
    <location>
        <begin position="99"/>
        <end position="117"/>
    </location>
</feature>
<feature type="transmembrane region" description="Helical" evidence="9">
    <location>
        <begin position="288"/>
        <end position="312"/>
    </location>
</feature>
<dbReference type="GO" id="GO:0004930">
    <property type="term" value="F:G protein-coupled receptor activity"/>
    <property type="evidence" value="ECO:0007669"/>
    <property type="project" value="UniProtKB-KW"/>
</dbReference>
<dbReference type="PROSITE" id="PS00237">
    <property type="entry name" value="G_PROTEIN_RECEP_F1_1"/>
    <property type="match status" value="1"/>
</dbReference>
<comment type="similarity">
    <text evidence="8">Belongs to the G-protein coupled receptor 1 family.</text>
</comment>
<protein>
    <recommendedName>
        <fullName evidence="10">G-protein coupled receptors family 1 profile domain-containing protein</fullName>
    </recommendedName>
</protein>
<dbReference type="PROSITE" id="PS50262">
    <property type="entry name" value="G_PROTEIN_RECEP_F1_2"/>
    <property type="match status" value="1"/>
</dbReference>
<keyword evidence="6 8" id="KW-0675">Receptor</keyword>
<evidence type="ECO:0000256" key="6">
    <source>
        <dbReference type="ARBA" id="ARBA00023170"/>
    </source>
</evidence>
<keyword evidence="2 8" id="KW-0812">Transmembrane</keyword>
<evidence type="ECO:0000256" key="7">
    <source>
        <dbReference type="ARBA" id="ARBA00023224"/>
    </source>
</evidence>
<evidence type="ECO:0000313" key="12">
    <source>
        <dbReference type="Proteomes" id="UP001186944"/>
    </source>
</evidence>
<accession>A0AA89C528</accession>
<evidence type="ECO:0000256" key="1">
    <source>
        <dbReference type="ARBA" id="ARBA00004141"/>
    </source>
</evidence>
<dbReference type="EMBL" id="VSWD01000005">
    <property type="protein sequence ID" value="KAK3101489.1"/>
    <property type="molecule type" value="Genomic_DNA"/>
</dbReference>
<dbReference type="Gene3D" id="1.20.1070.10">
    <property type="entry name" value="Rhodopsin 7-helix transmembrane proteins"/>
    <property type="match status" value="1"/>
</dbReference>
<keyword evidence="5 9" id="KW-0472">Membrane</keyword>
<dbReference type="PANTHER" id="PTHR24238:SF47">
    <property type="entry name" value="ECDYSTEROIDS_DOPAMINE RECEPTOR-RELATED"/>
    <property type="match status" value="1"/>
</dbReference>
<feature type="transmembrane region" description="Helical" evidence="9">
    <location>
        <begin position="58"/>
        <end position="79"/>
    </location>
</feature>
<keyword evidence="4 8" id="KW-0297">G-protein coupled receptor</keyword>
<dbReference type="GO" id="GO:0016020">
    <property type="term" value="C:membrane"/>
    <property type="evidence" value="ECO:0007669"/>
    <property type="project" value="UniProtKB-SubCell"/>
</dbReference>
<keyword evidence="12" id="KW-1185">Reference proteome</keyword>
<feature type="transmembrane region" description="Helical" evidence="9">
    <location>
        <begin position="138"/>
        <end position="158"/>
    </location>
</feature>
<dbReference type="Proteomes" id="UP001186944">
    <property type="component" value="Unassembled WGS sequence"/>
</dbReference>
<gene>
    <name evidence="11" type="ORF">FSP39_003982</name>
</gene>
<dbReference type="CDD" id="cd00637">
    <property type="entry name" value="7tm_classA_rhodopsin-like"/>
    <property type="match status" value="1"/>
</dbReference>
<proteinExistence type="inferred from homology"/>
<evidence type="ECO:0000256" key="9">
    <source>
        <dbReference type="SAM" id="Phobius"/>
    </source>
</evidence>
<comment type="subcellular location">
    <subcellularLocation>
        <location evidence="1">Membrane</location>
        <topology evidence="1">Multi-pass membrane protein</topology>
    </subcellularLocation>
</comment>